<dbReference type="InterPro" id="IPR000304">
    <property type="entry name" value="Pyrroline-COOH_reductase"/>
</dbReference>
<dbReference type="Pfam" id="PF14748">
    <property type="entry name" value="P5CR_dimer"/>
    <property type="match status" value="1"/>
</dbReference>
<dbReference type="PIRSF" id="PIRSF000193">
    <property type="entry name" value="Pyrrol-5-carb_rd"/>
    <property type="match status" value="1"/>
</dbReference>
<dbReference type="NCBIfam" id="TIGR00112">
    <property type="entry name" value="proC"/>
    <property type="match status" value="1"/>
</dbReference>
<dbReference type="InterPro" id="IPR008927">
    <property type="entry name" value="6-PGluconate_DH-like_C_sf"/>
</dbReference>
<sequence length="305" mass="32603">MTRSTILHDSPVAFIGAGAMGEAMIGGLLRHNLMEPDAITASDLHPERLNEVERLFNVRTSCDNRAAARKAHMVVLAVKPQVLATVCGDLKGALRPSTLVVSIVAGAPITMIADGLDHEAIVRTMPNTPAQVGEGMTVWTATDAVSDKQRKQAGALLGALGKQLYVRDESFLDKATAVSGSGPAYVFMLMEALVDAAVHLGWSRTDAREMVVQTVRGSAMFAERSALHPAEMRNMVTSPGGTTADAIYQLEKGGFRTVLSKAVLAAYQRSVALGSLDNAQSTSVSRRKPAKKPVRKTIATRRRRS</sequence>
<evidence type="ECO:0008006" key="8">
    <source>
        <dbReference type="Google" id="ProtNLM"/>
    </source>
</evidence>
<dbReference type="GO" id="GO:0055129">
    <property type="term" value="P:L-proline biosynthetic process"/>
    <property type="evidence" value="ECO:0007669"/>
    <property type="project" value="TreeGrafter"/>
</dbReference>
<dbReference type="Gene3D" id="1.10.3730.10">
    <property type="entry name" value="ProC C-terminal domain-like"/>
    <property type="match status" value="1"/>
</dbReference>
<reference evidence="7" key="1">
    <citation type="submission" date="2018-05" db="EMBL/GenBank/DDBJ databases">
        <authorList>
            <person name="Lanie J.A."/>
            <person name="Ng W.-L."/>
            <person name="Kazmierczak K.M."/>
            <person name="Andrzejewski T.M."/>
            <person name="Davidsen T.M."/>
            <person name="Wayne K.J."/>
            <person name="Tettelin H."/>
            <person name="Glass J.I."/>
            <person name="Rusch D."/>
            <person name="Podicherti R."/>
            <person name="Tsui H.-C.T."/>
            <person name="Winkler M.E."/>
        </authorList>
    </citation>
    <scope>NUCLEOTIDE SEQUENCE</scope>
</reference>
<evidence type="ECO:0000256" key="3">
    <source>
        <dbReference type="ARBA" id="ARBA00023002"/>
    </source>
</evidence>
<dbReference type="InterPro" id="IPR036291">
    <property type="entry name" value="NAD(P)-bd_dom_sf"/>
</dbReference>
<keyword evidence="2" id="KW-0521">NADP</keyword>
<accession>A0A381R4A9</accession>
<dbReference type="SUPFAM" id="SSF51735">
    <property type="entry name" value="NAD(P)-binding Rossmann-fold domains"/>
    <property type="match status" value="1"/>
</dbReference>
<dbReference type="PANTHER" id="PTHR11645">
    <property type="entry name" value="PYRROLINE-5-CARBOXYLATE REDUCTASE"/>
    <property type="match status" value="1"/>
</dbReference>
<evidence type="ECO:0000256" key="2">
    <source>
        <dbReference type="ARBA" id="ARBA00022857"/>
    </source>
</evidence>
<keyword evidence="3" id="KW-0560">Oxidoreductase</keyword>
<protein>
    <recommendedName>
        <fullName evidence="8">Pyrroline-5-carboxylate reductase dimerisation domain-containing protein</fullName>
    </recommendedName>
</protein>
<dbReference type="EMBL" id="UINC01001662">
    <property type="protein sequence ID" value="SUZ86054.1"/>
    <property type="molecule type" value="Genomic_DNA"/>
</dbReference>
<comment type="similarity">
    <text evidence="1">Belongs to the pyrroline-5-carboxylate reductase family.</text>
</comment>
<dbReference type="GO" id="GO:0004735">
    <property type="term" value="F:pyrroline-5-carboxylate reductase activity"/>
    <property type="evidence" value="ECO:0007669"/>
    <property type="project" value="InterPro"/>
</dbReference>
<dbReference type="PANTHER" id="PTHR11645:SF66">
    <property type="entry name" value="PYRROLINE-5-CARBOXYLATE REDUCTASE"/>
    <property type="match status" value="1"/>
</dbReference>
<gene>
    <name evidence="7" type="ORF">METZ01_LOCUS38908</name>
</gene>
<evidence type="ECO:0000256" key="4">
    <source>
        <dbReference type="SAM" id="MobiDB-lite"/>
    </source>
</evidence>
<feature type="compositionally biased region" description="Basic residues" evidence="4">
    <location>
        <begin position="285"/>
        <end position="305"/>
    </location>
</feature>
<proteinExistence type="inferred from homology"/>
<dbReference type="FunFam" id="1.10.3730.10:FF:000001">
    <property type="entry name" value="Pyrroline-5-carboxylate reductase"/>
    <property type="match status" value="1"/>
</dbReference>
<dbReference type="AlphaFoldDB" id="A0A381R4A9"/>
<feature type="domain" description="Pyrroline-5-carboxylate reductase catalytic N-terminal" evidence="5">
    <location>
        <begin position="12"/>
        <end position="106"/>
    </location>
</feature>
<feature type="region of interest" description="Disordered" evidence="4">
    <location>
        <begin position="278"/>
        <end position="305"/>
    </location>
</feature>
<dbReference type="InterPro" id="IPR028939">
    <property type="entry name" value="P5C_Rdtase_cat_N"/>
</dbReference>
<evidence type="ECO:0000313" key="7">
    <source>
        <dbReference type="EMBL" id="SUZ86054.1"/>
    </source>
</evidence>
<name>A0A381R4A9_9ZZZZ</name>
<evidence type="ECO:0000259" key="6">
    <source>
        <dbReference type="Pfam" id="PF14748"/>
    </source>
</evidence>
<organism evidence="7">
    <name type="scientific">marine metagenome</name>
    <dbReference type="NCBI Taxonomy" id="408172"/>
    <lineage>
        <taxon>unclassified sequences</taxon>
        <taxon>metagenomes</taxon>
        <taxon>ecological metagenomes</taxon>
    </lineage>
</organism>
<dbReference type="Gene3D" id="3.40.50.720">
    <property type="entry name" value="NAD(P)-binding Rossmann-like Domain"/>
    <property type="match status" value="1"/>
</dbReference>
<dbReference type="InterPro" id="IPR029036">
    <property type="entry name" value="P5CR_dimer"/>
</dbReference>
<feature type="domain" description="Pyrroline-5-carboxylate reductase dimerisation" evidence="6">
    <location>
        <begin position="169"/>
        <end position="271"/>
    </location>
</feature>
<dbReference type="HAMAP" id="MF_01925">
    <property type="entry name" value="P5C_reductase"/>
    <property type="match status" value="1"/>
</dbReference>
<dbReference type="Pfam" id="PF03807">
    <property type="entry name" value="F420_oxidored"/>
    <property type="match status" value="1"/>
</dbReference>
<dbReference type="SUPFAM" id="SSF48179">
    <property type="entry name" value="6-phosphogluconate dehydrogenase C-terminal domain-like"/>
    <property type="match status" value="1"/>
</dbReference>
<evidence type="ECO:0000256" key="1">
    <source>
        <dbReference type="ARBA" id="ARBA00005525"/>
    </source>
</evidence>
<evidence type="ECO:0000259" key="5">
    <source>
        <dbReference type="Pfam" id="PF03807"/>
    </source>
</evidence>